<accession>A0ABP3H197</accession>
<dbReference type="InterPro" id="IPR052344">
    <property type="entry name" value="Transposase-related"/>
</dbReference>
<feature type="region of interest" description="Disordered" evidence="1">
    <location>
        <begin position="1"/>
        <end position="30"/>
    </location>
</feature>
<dbReference type="NCBIfam" id="NF033517">
    <property type="entry name" value="transpos_IS66"/>
    <property type="match status" value="1"/>
</dbReference>
<protein>
    <submittedName>
        <fullName evidence="4">IS66-like element short variant transposase</fullName>
    </submittedName>
</protein>
<evidence type="ECO:0000259" key="3">
    <source>
        <dbReference type="Pfam" id="PF13005"/>
    </source>
</evidence>
<gene>
    <name evidence="4" type="ORF">GCM10008932_07340</name>
</gene>
<feature type="compositionally biased region" description="Polar residues" evidence="1">
    <location>
        <begin position="1"/>
        <end position="24"/>
    </location>
</feature>
<comment type="caution">
    <text evidence="4">The sequence shown here is derived from an EMBL/GenBank/DDBJ whole genome shotgun (WGS) entry which is preliminary data.</text>
</comment>
<name>A0ABP3H197_9LACT</name>
<sequence length="401" mass="46174">MNDDSNQGNLFNNRLFSEPEQTGDQSDEEEVIVTTVNRRKKRKGLKDKQLSSLPTVDHIHEIESCTCPTCKEGMKEISTQLIRQEVKFIPARVENHRHFQKTYACANCEKSGTRTPFAKSEIPRLPLNNTAASASLIAETMYQKFEQKVPGYRQEAYWNLLGYPIPRHTITNWHIKTSQYYFEALVAVMRQELLNQKVLHADETTFKVLNDKDRQRSYMWLFSTGKYSERAIHIYKLGPSRSGSVPRDFLKKYTGFLHSDGFSGYNNLPGMTMIACLAHIRRKFYDARPQNYSSKSVAHKGVTLCNELFALDKSLKDLSVSERYDQRLELVKPKLEAFFDWCESLTAHGKLGTAINYALNQKERMMNVLKDGRLVLSNNLAERGIKSLVMGRNYVLKLVMC</sequence>
<keyword evidence="5" id="KW-1185">Reference proteome</keyword>
<reference evidence="5" key="1">
    <citation type="journal article" date="2019" name="Int. J. Syst. Evol. Microbiol.">
        <title>The Global Catalogue of Microorganisms (GCM) 10K type strain sequencing project: providing services to taxonomists for standard genome sequencing and annotation.</title>
        <authorList>
            <consortium name="The Broad Institute Genomics Platform"/>
            <consortium name="The Broad Institute Genome Sequencing Center for Infectious Disease"/>
            <person name="Wu L."/>
            <person name="Ma J."/>
        </authorList>
    </citation>
    <scope>NUCLEOTIDE SEQUENCE [LARGE SCALE GENOMIC DNA]</scope>
    <source>
        <strain evidence="5">JCM 12662</strain>
    </source>
</reference>
<dbReference type="InterPro" id="IPR004291">
    <property type="entry name" value="Transposase_IS66_central"/>
</dbReference>
<dbReference type="Pfam" id="PF13005">
    <property type="entry name" value="zf-IS66"/>
    <property type="match status" value="1"/>
</dbReference>
<evidence type="ECO:0000313" key="4">
    <source>
        <dbReference type="EMBL" id="GAA0356920.1"/>
    </source>
</evidence>
<proteinExistence type="predicted"/>
<evidence type="ECO:0000259" key="2">
    <source>
        <dbReference type="Pfam" id="PF03050"/>
    </source>
</evidence>
<dbReference type="Pfam" id="PF03050">
    <property type="entry name" value="DDE_Tnp_IS66"/>
    <property type="match status" value="1"/>
</dbReference>
<feature type="domain" description="Transposase IS66 zinc-finger binding" evidence="3">
    <location>
        <begin position="65"/>
        <end position="109"/>
    </location>
</feature>
<dbReference type="PANTHER" id="PTHR33678">
    <property type="entry name" value="BLL1576 PROTEIN"/>
    <property type="match status" value="1"/>
</dbReference>
<evidence type="ECO:0000313" key="5">
    <source>
        <dbReference type="Proteomes" id="UP001501166"/>
    </source>
</evidence>
<dbReference type="EMBL" id="BAAACW010000042">
    <property type="protein sequence ID" value="GAA0356920.1"/>
    <property type="molecule type" value="Genomic_DNA"/>
</dbReference>
<dbReference type="Proteomes" id="UP001501166">
    <property type="component" value="Unassembled WGS sequence"/>
</dbReference>
<feature type="domain" description="Transposase IS66 central" evidence="2">
    <location>
        <begin position="131"/>
        <end position="396"/>
    </location>
</feature>
<dbReference type="InterPro" id="IPR024474">
    <property type="entry name" value="Znf_dom_IS66"/>
</dbReference>
<organism evidence="4 5">
    <name type="scientific">Alkalibacterium iburiense</name>
    <dbReference type="NCBI Taxonomy" id="290589"/>
    <lineage>
        <taxon>Bacteria</taxon>
        <taxon>Bacillati</taxon>
        <taxon>Bacillota</taxon>
        <taxon>Bacilli</taxon>
        <taxon>Lactobacillales</taxon>
        <taxon>Carnobacteriaceae</taxon>
        <taxon>Alkalibacterium</taxon>
    </lineage>
</organism>
<evidence type="ECO:0000256" key="1">
    <source>
        <dbReference type="SAM" id="MobiDB-lite"/>
    </source>
</evidence>